<sequence length="72" mass="8518">MAKLTNEEKKWRAESDAYTLMRANEIANDKDPDRKKMADEKLSELKEEKEKELNSLNDLTSRKKDGKYPWTI</sequence>
<keyword evidence="3" id="KW-1185">Reference proteome</keyword>
<feature type="region of interest" description="Disordered" evidence="1">
    <location>
        <begin position="44"/>
        <end position="72"/>
    </location>
</feature>
<protein>
    <submittedName>
        <fullName evidence="2">Uncharacterized protein</fullName>
    </submittedName>
</protein>
<comment type="caution">
    <text evidence="2">The sequence shown here is derived from an EMBL/GenBank/DDBJ whole genome shotgun (WGS) entry which is preliminary data.</text>
</comment>
<evidence type="ECO:0000313" key="3">
    <source>
        <dbReference type="Proteomes" id="UP001439008"/>
    </source>
</evidence>
<dbReference type="EMBL" id="JBDODL010002913">
    <property type="protein sequence ID" value="MES1922478.1"/>
    <property type="molecule type" value="Genomic_DNA"/>
</dbReference>
<accession>A0ABV2ASV8</accession>
<dbReference type="Proteomes" id="UP001439008">
    <property type="component" value="Unassembled WGS sequence"/>
</dbReference>
<name>A0ABV2ASV8_9EUKA</name>
<organism evidence="2 3">
    <name type="scientific">Bonamia ostreae</name>
    <dbReference type="NCBI Taxonomy" id="126728"/>
    <lineage>
        <taxon>Eukaryota</taxon>
        <taxon>Sar</taxon>
        <taxon>Rhizaria</taxon>
        <taxon>Endomyxa</taxon>
        <taxon>Ascetosporea</taxon>
        <taxon>Haplosporida</taxon>
        <taxon>Bonamia</taxon>
    </lineage>
</organism>
<feature type="compositionally biased region" description="Basic and acidic residues" evidence="1">
    <location>
        <begin position="44"/>
        <end position="53"/>
    </location>
</feature>
<evidence type="ECO:0000313" key="2">
    <source>
        <dbReference type="EMBL" id="MES1922478.1"/>
    </source>
</evidence>
<gene>
    <name evidence="2" type="ORF">MHBO_003996</name>
</gene>
<reference evidence="2 3" key="1">
    <citation type="journal article" date="2024" name="BMC Biol.">
        <title>Comparative genomics of Ascetosporea gives new insight into the evolutionary basis for animal parasitism in Rhizaria.</title>
        <authorList>
            <person name="Hiltunen Thoren M."/>
            <person name="Onut-Brannstrom I."/>
            <person name="Alfjorden A."/>
            <person name="Peckova H."/>
            <person name="Swords F."/>
            <person name="Hooper C."/>
            <person name="Holzer A.S."/>
            <person name="Bass D."/>
            <person name="Burki F."/>
        </authorList>
    </citation>
    <scope>NUCLEOTIDE SEQUENCE [LARGE SCALE GENOMIC DNA]</scope>
    <source>
        <strain evidence="2">20-A016</strain>
    </source>
</reference>
<proteinExistence type="predicted"/>
<evidence type="ECO:0000256" key="1">
    <source>
        <dbReference type="SAM" id="MobiDB-lite"/>
    </source>
</evidence>
<feature type="compositionally biased region" description="Basic and acidic residues" evidence="1">
    <location>
        <begin position="60"/>
        <end position="72"/>
    </location>
</feature>